<feature type="transmembrane region" description="Helical" evidence="1">
    <location>
        <begin position="12"/>
        <end position="29"/>
    </location>
</feature>
<name>A0A9N9S085_9DIPT</name>
<gene>
    <name evidence="2" type="ORF">CHIRRI_LOCUS9611</name>
</gene>
<protein>
    <submittedName>
        <fullName evidence="2">Uncharacterized protein</fullName>
    </submittedName>
</protein>
<keyword evidence="1" id="KW-0812">Transmembrane</keyword>
<evidence type="ECO:0000313" key="2">
    <source>
        <dbReference type="EMBL" id="CAG9806757.1"/>
    </source>
</evidence>
<dbReference type="EMBL" id="OU895879">
    <property type="protein sequence ID" value="CAG9806757.1"/>
    <property type="molecule type" value="Genomic_DNA"/>
</dbReference>
<proteinExistence type="predicted"/>
<keyword evidence="3" id="KW-1185">Reference proteome</keyword>
<reference evidence="2" key="1">
    <citation type="submission" date="2022-01" db="EMBL/GenBank/DDBJ databases">
        <authorList>
            <person name="King R."/>
        </authorList>
    </citation>
    <scope>NUCLEOTIDE SEQUENCE</scope>
</reference>
<sequence length="89" mass="10406">MFENDVDVLNLMVYTLFFTVILLILILCYKDEGSGSESEFNQFDLQIIPDHHVRLNVPINPPPLYESLTPPPNYEDIFNNRHPLDIMQQ</sequence>
<dbReference type="Proteomes" id="UP001153620">
    <property type="component" value="Chromosome 3"/>
</dbReference>
<keyword evidence="1" id="KW-0472">Membrane</keyword>
<keyword evidence="1" id="KW-1133">Transmembrane helix</keyword>
<accession>A0A9N9S085</accession>
<evidence type="ECO:0000256" key="1">
    <source>
        <dbReference type="SAM" id="Phobius"/>
    </source>
</evidence>
<evidence type="ECO:0000313" key="3">
    <source>
        <dbReference type="Proteomes" id="UP001153620"/>
    </source>
</evidence>
<dbReference type="AlphaFoldDB" id="A0A9N9S085"/>
<organism evidence="2 3">
    <name type="scientific">Chironomus riparius</name>
    <dbReference type="NCBI Taxonomy" id="315576"/>
    <lineage>
        <taxon>Eukaryota</taxon>
        <taxon>Metazoa</taxon>
        <taxon>Ecdysozoa</taxon>
        <taxon>Arthropoda</taxon>
        <taxon>Hexapoda</taxon>
        <taxon>Insecta</taxon>
        <taxon>Pterygota</taxon>
        <taxon>Neoptera</taxon>
        <taxon>Endopterygota</taxon>
        <taxon>Diptera</taxon>
        <taxon>Nematocera</taxon>
        <taxon>Chironomoidea</taxon>
        <taxon>Chironomidae</taxon>
        <taxon>Chironominae</taxon>
        <taxon>Chironomus</taxon>
    </lineage>
</organism>
<reference evidence="2" key="2">
    <citation type="submission" date="2022-10" db="EMBL/GenBank/DDBJ databases">
        <authorList>
            <consortium name="ENA_rothamsted_submissions"/>
            <consortium name="culmorum"/>
            <person name="King R."/>
        </authorList>
    </citation>
    <scope>NUCLEOTIDE SEQUENCE</scope>
</reference>